<accession>A0AAE9E436</accession>
<sequence>MLPPDNEDQKLKTFLLGTTGNTTLATNNTADLSNFSMSTDSSTIWTTLPATQNASNLPPLTGDKDSNGGYLTAISEAYGSSSATTSLTSSVASQHQYNSYPTSAQYAMYSSTTPSYYQQMTASLRAGATAFPYSLTTPPYYTGTYPVDYTTAAAYQTAPYYNIRGGTTTPYYNSLNSAAAAYASVANSVLSTDPINLGGTSSDASSTGVSSSTVGSFTFKEKKPKISKKKKTGSCSPGDEAYARVFIWDLEDVAVVSRNFLESTAHHQFYAPAAAGIFDLVDGIAKSSFSDINEALEGDVTNIEDAVIDDIAMDQGPMDNLRGLDVMRRVAPKYATFRQFYTDLSCKEETVFKQEPDYAKSNSVLNYDLLERIGLVNRGAELSQYALQLLAYNNCGQRWQCAQRCMDLVVERSKISADKYANVVLTSDGVVQGAAELLIAGLNGAVPIENIYSTLKQGKESIFEKIQTRYGKKCSFIYVTSRDTSRDVAKRLSIPVWPLQSNNDLDKLYNAQERYLLGG</sequence>
<dbReference type="GO" id="GO:0046872">
    <property type="term" value="F:metal ion binding"/>
    <property type="evidence" value="ECO:0007669"/>
    <property type="project" value="UniProtKB-KW"/>
</dbReference>
<reference evidence="8 9" key="1">
    <citation type="submission" date="2022-04" db="EMBL/GenBank/DDBJ databases">
        <title>Chromosome-level reference genomes for two strains of Caenorhabditis briggsae: an improved platform for comparative genomics.</title>
        <authorList>
            <person name="Stevens L."/>
            <person name="Andersen E."/>
        </authorList>
    </citation>
    <scope>NUCLEOTIDE SEQUENCE [LARGE SCALE GENOMIC DNA]</scope>
    <source>
        <strain evidence="8">VX34</strain>
        <tissue evidence="8">Whole-organism</tissue>
    </source>
</reference>
<organism evidence="8 9">
    <name type="scientific">Caenorhabditis briggsae</name>
    <dbReference type="NCBI Taxonomy" id="6238"/>
    <lineage>
        <taxon>Eukaryota</taxon>
        <taxon>Metazoa</taxon>
        <taxon>Ecdysozoa</taxon>
        <taxon>Nematoda</taxon>
        <taxon>Chromadorea</taxon>
        <taxon>Rhabditida</taxon>
        <taxon>Rhabditina</taxon>
        <taxon>Rhabditomorpha</taxon>
        <taxon>Rhabditoidea</taxon>
        <taxon>Rhabditidae</taxon>
        <taxon>Peloderinae</taxon>
        <taxon>Caenorhabditis</taxon>
    </lineage>
</organism>
<dbReference type="GO" id="GO:0004725">
    <property type="term" value="F:protein tyrosine phosphatase activity"/>
    <property type="evidence" value="ECO:0007669"/>
    <property type="project" value="UniProtKB-EC"/>
</dbReference>
<comment type="cofactor">
    <cofactor evidence="6 7">
        <name>Mg(2+)</name>
        <dbReference type="ChEBI" id="CHEBI:18420"/>
    </cofactor>
    <text evidence="6 7">Binds 1 Mg(2+) ion per subunit.</text>
</comment>
<keyword evidence="7" id="KW-0804">Transcription</keyword>
<dbReference type="Gene3D" id="3.40.50.12350">
    <property type="match status" value="1"/>
</dbReference>
<keyword evidence="7" id="KW-0805">Transcription regulation</keyword>
<evidence type="ECO:0000313" key="8">
    <source>
        <dbReference type="EMBL" id="UMM14767.1"/>
    </source>
</evidence>
<evidence type="ECO:0000256" key="6">
    <source>
        <dbReference type="PIRSR" id="PIRSR628472-2"/>
    </source>
</evidence>
<keyword evidence="3 6" id="KW-0460">Magnesium</keyword>
<keyword evidence="4 7" id="KW-0904">Protein phosphatase</keyword>
<evidence type="ECO:0000256" key="5">
    <source>
        <dbReference type="ARBA" id="ARBA00051722"/>
    </source>
</evidence>
<evidence type="ECO:0000256" key="3">
    <source>
        <dbReference type="ARBA" id="ARBA00022842"/>
    </source>
</evidence>
<proteinExistence type="inferred from homology"/>
<dbReference type="EC" id="3.1.3.48" evidence="7"/>
<dbReference type="EMBL" id="CP092620">
    <property type="protein sequence ID" value="UMM14767.1"/>
    <property type="molecule type" value="Genomic_DNA"/>
</dbReference>
<evidence type="ECO:0000256" key="4">
    <source>
        <dbReference type="ARBA" id="ARBA00022912"/>
    </source>
</evidence>
<feature type="binding site" evidence="6">
    <location>
        <position position="249"/>
    </location>
    <ligand>
        <name>Mg(2+)</name>
        <dbReference type="ChEBI" id="CHEBI:18420"/>
    </ligand>
</feature>
<keyword evidence="9" id="KW-1185">Reference proteome</keyword>
<comment type="catalytic activity">
    <reaction evidence="5 7">
        <text>O-phospho-L-tyrosyl-[protein] + H2O = L-tyrosyl-[protein] + phosphate</text>
        <dbReference type="Rhea" id="RHEA:10684"/>
        <dbReference type="Rhea" id="RHEA-COMP:10136"/>
        <dbReference type="Rhea" id="RHEA-COMP:20101"/>
        <dbReference type="ChEBI" id="CHEBI:15377"/>
        <dbReference type="ChEBI" id="CHEBI:43474"/>
        <dbReference type="ChEBI" id="CHEBI:46858"/>
        <dbReference type="ChEBI" id="CHEBI:61978"/>
        <dbReference type="EC" id="3.1.3.48"/>
    </reaction>
</comment>
<evidence type="ECO:0000256" key="1">
    <source>
        <dbReference type="ARBA" id="ARBA00010501"/>
    </source>
</evidence>
<dbReference type="InterPro" id="IPR028472">
    <property type="entry name" value="EYA"/>
</dbReference>
<dbReference type="PANTHER" id="PTHR10190">
    <property type="entry name" value="EYES ABSENT"/>
    <property type="match status" value="1"/>
</dbReference>
<dbReference type="AlphaFoldDB" id="A0AAE9E436"/>
<keyword evidence="6 7" id="KW-0479">Metal-binding</keyword>
<comment type="similarity">
    <text evidence="1 7">Belongs to the HAD-like hydrolase superfamily. EYA family.</text>
</comment>
<dbReference type="InterPro" id="IPR038102">
    <property type="entry name" value="EYA_dom_sf"/>
</dbReference>
<name>A0AAE9E436_CAEBR</name>
<evidence type="ECO:0000313" key="9">
    <source>
        <dbReference type="Proteomes" id="UP000829354"/>
    </source>
</evidence>
<gene>
    <name evidence="8" type="ORF">L5515_002447</name>
</gene>
<protein>
    <recommendedName>
        <fullName evidence="7">Eyes absent homolog</fullName>
        <ecNumber evidence="7">3.1.3.48</ecNumber>
    </recommendedName>
</protein>
<keyword evidence="2 7" id="KW-0378">Hydrolase</keyword>
<dbReference type="FunFam" id="3.40.50.12350:FF:000007">
    <property type="entry name" value="Eyes absent homolog"/>
    <property type="match status" value="1"/>
</dbReference>
<dbReference type="PANTHER" id="PTHR10190:SF16">
    <property type="entry name" value="DEVELOPMENTAL PROTEIN EYES ABSENT"/>
    <property type="match status" value="1"/>
</dbReference>
<dbReference type="Proteomes" id="UP000829354">
    <property type="component" value="Chromosome I"/>
</dbReference>
<evidence type="ECO:0000256" key="7">
    <source>
        <dbReference type="RuleBase" id="RU362036"/>
    </source>
</evidence>
<evidence type="ECO:0000256" key="2">
    <source>
        <dbReference type="ARBA" id="ARBA00022801"/>
    </source>
</evidence>